<evidence type="ECO:0000313" key="1">
    <source>
        <dbReference type="EMBL" id="KAI5429381.1"/>
    </source>
</evidence>
<gene>
    <name evidence="1" type="ORF">KIW84_034115</name>
</gene>
<dbReference type="EMBL" id="JAMSHJ010000003">
    <property type="protein sequence ID" value="KAI5429381.1"/>
    <property type="molecule type" value="Genomic_DNA"/>
</dbReference>
<protein>
    <submittedName>
        <fullName evidence="1">Uncharacterized protein</fullName>
    </submittedName>
</protein>
<organism evidence="1 2">
    <name type="scientific">Pisum sativum</name>
    <name type="common">Garden pea</name>
    <name type="synonym">Lathyrus oleraceus</name>
    <dbReference type="NCBI Taxonomy" id="3888"/>
    <lineage>
        <taxon>Eukaryota</taxon>
        <taxon>Viridiplantae</taxon>
        <taxon>Streptophyta</taxon>
        <taxon>Embryophyta</taxon>
        <taxon>Tracheophyta</taxon>
        <taxon>Spermatophyta</taxon>
        <taxon>Magnoliopsida</taxon>
        <taxon>eudicotyledons</taxon>
        <taxon>Gunneridae</taxon>
        <taxon>Pentapetalae</taxon>
        <taxon>rosids</taxon>
        <taxon>fabids</taxon>
        <taxon>Fabales</taxon>
        <taxon>Fabaceae</taxon>
        <taxon>Papilionoideae</taxon>
        <taxon>50 kb inversion clade</taxon>
        <taxon>NPAAA clade</taxon>
        <taxon>Hologalegina</taxon>
        <taxon>IRL clade</taxon>
        <taxon>Fabeae</taxon>
        <taxon>Lathyrus</taxon>
    </lineage>
</organism>
<dbReference type="Proteomes" id="UP001058974">
    <property type="component" value="Chromosome 3"/>
</dbReference>
<proteinExistence type="predicted"/>
<evidence type="ECO:0000313" key="2">
    <source>
        <dbReference type="Proteomes" id="UP001058974"/>
    </source>
</evidence>
<keyword evidence="2" id="KW-1185">Reference proteome</keyword>
<dbReference type="AlphaFoldDB" id="A0A9D5B433"/>
<name>A0A9D5B433_PEA</name>
<sequence length="194" mass="21367">MYAPWRGRWHHDQHGLMLQCVKLFLHCRLEAAYGPAFRCSRKCWLLSLIAVSHCVGLCFGIVTEFSSTVEVTVGSQYKNTLILIGNPVCSTGLLSNTDDCSLQQQPKQSYSTSLANCGGRSCPPDQNLSPQSCECAYPYQGTMSVFLEQVLLCATLAYEMLLIPGCSKVCQLQVLGGVSLVRTMSDKVVLLELF</sequence>
<comment type="caution">
    <text evidence="1">The sequence shown here is derived from an EMBL/GenBank/DDBJ whole genome shotgun (WGS) entry which is preliminary data.</text>
</comment>
<dbReference type="Gramene" id="Psat03G0411500-T1">
    <property type="protein sequence ID" value="KAI5429381.1"/>
    <property type="gene ID" value="KIW84_034115"/>
</dbReference>
<accession>A0A9D5B433</accession>
<reference evidence="1 2" key="1">
    <citation type="journal article" date="2022" name="Nat. Genet.">
        <title>Improved pea reference genome and pan-genome highlight genomic features and evolutionary characteristics.</title>
        <authorList>
            <person name="Yang T."/>
            <person name="Liu R."/>
            <person name="Luo Y."/>
            <person name="Hu S."/>
            <person name="Wang D."/>
            <person name="Wang C."/>
            <person name="Pandey M.K."/>
            <person name="Ge S."/>
            <person name="Xu Q."/>
            <person name="Li N."/>
            <person name="Li G."/>
            <person name="Huang Y."/>
            <person name="Saxena R.K."/>
            <person name="Ji Y."/>
            <person name="Li M."/>
            <person name="Yan X."/>
            <person name="He Y."/>
            <person name="Liu Y."/>
            <person name="Wang X."/>
            <person name="Xiang C."/>
            <person name="Varshney R.K."/>
            <person name="Ding H."/>
            <person name="Gao S."/>
            <person name="Zong X."/>
        </authorList>
    </citation>
    <scope>NUCLEOTIDE SEQUENCE [LARGE SCALE GENOMIC DNA]</scope>
    <source>
        <strain evidence="1 2">cv. Zhongwan 6</strain>
    </source>
</reference>